<feature type="transmembrane region" description="Helical" evidence="1">
    <location>
        <begin position="59"/>
        <end position="80"/>
    </location>
</feature>
<evidence type="ECO:0000313" key="2">
    <source>
        <dbReference type="EMBL" id="MDE5420358.1"/>
    </source>
</evidence>
<keyword evidence="1" id="KW-0812">Transmembrane</keyword>
<dbReference type="RefSeq" id="WP_275111689.1">
    <property type="nucleotide sequence ID" value="NZ_JAKJSC010000010.1"/>
</dbReference>
<comment type="caution">
    <text evidence="2">The sequence shown here is derived from an EMBL/GenBank/DDBJ whole genome shotgun (WGS) entry which is preliminary data.</text>
</comment>
<organism evidence="2 3">
    <name type="scientific">Paralabilibaculum antarcticum</name>
    <dbReference type="NCBI Taxonomy" id="2912572"/>
    <lineage>
        <taxon>Bacteria</taxon>
        <taxon>Pseudomonadati</taxon>
        <taxon>Bacteroidota</taxon>
        <taxon>Bacteroidia</taxon>
        <taxon>Marinilabiliales</taxon>
        <taxon>Marinifilaceae</taxon>
        <taxon>Paralabilibaculum</taxon>
    </lineage>
</organism>
<feature type="transmembrane region" description="Helical" evidence="1">
    <location>
        <begin position="6"/>
        <end position="26"/>
    </location>
</feature>
<keyword evidence="1" id="KW-0472">Membrane</keyword>
<protein>
    <submittedName>
        <fullName evidence="2">Uncharacterized protein</fullName>
    </submittedName>
</protein>
<accession>A0ABT5W0J7</accession>
<proteinExistence type="predicted"/>
<dbReference type="EMBL" id="JAKJSC010000010">
    <property type="protein sequence ID" value="MDE5420358.1"/>
    <property type="molecule type" value="Genomic_DNA"/>
</dbReference>
<keyword evidence="1" id="KW-1133">Transmembrane helix</keyword>
<name>A0ABT5W0J7_9BACT</name>
<keyword evidence="3" id="KW-1185">Reference proteome</keyword>
<dbReference type="Proteomes" id="UP001528920">
    <property type="component" value="Unassembled WGS sequence"/>
</dbReference>
<evidence type="ECO:0000256" key="1">
    <source>
        <dbReference type="SAM" id="Phobius"/>
    </source>
</evidence>
<sequence length="81" mass="9674">METNHILLIVFLIGTVLNGLAMFEAFRLKRKFNITYSRRLRRAIKKDIDTVVLAKRITYIFWLQNAGVFVMLLFFGLFFWL</sequence>
<reference evidence="2 3" key="1">
    <citation type="submission" date="2022-01" db="EMBL/GenBank/DDBJ databases">
        <title>Labilibaculum sp. nov, a marine bacterium isolated from Antarctica.</title>
        <authorList>
            <person name="Dai W."/>
        </authorList>
    </citation>
    <scope>NUCLEOTIDE SEQUENCE [LARGE SCALE GENOMIC DNA]</scope>
    <source>
        <strain evidence="2 3">DW002</strain>
    </source>
</reference>
<evidence type="ECO:0000313" key="3">
    <source>
        <dbReference type="Proteomes" id="UP001528920"/>
    </source>
</evidence>
<gene>
    <name evidence="2" type="ORF">L3049_20380</name>
</gene>